<feature type="transmembrane region" description="Helical" evidence="1">
    <location>
        <begin position="12"/>
        <end position="30"/>
    </location>
</feature>
<name>A0A1F7XKF8_9BACT</name>
<evidence type="ECO:0000313" key="2">
    <source>
        <dbReference type="EMBL" id="OGM15239.1"/>
    </source>
</evidence>
<evidence type="ECO:0000256" key="1">
    <source>
        <dbReference type="SAM" id="Phobius"/>
    </source>
</evidence>
<dbReference type="EMBL" id="MGFX01000006">
    <property type="protein sequence ID" value="OGM15239.1"/>
    <property type="molecule type" value="Genomic_DNA"/>
</dbReference>
<protein>
    <submittedName>
        <fullName evidence="2">Uncharacterized protein</fullName>
    </submittedName>
</protein>
<dbReference type="AlphaFoldDB" id="A0A1F7XKF8"/>
<organism evidence="2 3">
    <name type="scientific">Candidatus Woesebacteria bacterium RBG_16_42_24</name>
    <dbReference type="NCBI Taxonomy" id="1802485"/>
    <lineage>
        <taxon>Bacteria</taxon>
        <taxon>Candidatus Woeseibacteriota</taxon>
    </lineage>
</organism>
<evidence type="ECO:0000313" key="3">
    <source>
        <dbReference type="Proteomes" id="UP000177382"/>
    </source>
</evidence>
<gene>
    <name evidence="2" type="ORF">A2V97_01230</name>
</gene>
<keyword evidence="1" id="KW-0472">Membrane</keyword>
<dbReference type="Proteomes" id="UP000177382">
    <property type="component" value="Unassembled WGS sequence"/>
</dbReference>
<accession>A0A1F7XKF8</accession>
<keyword evidence="1" id="KW-0812">Transmembrane</keyword>
<sequence>MEKLLKKLSVLDYVVFIVVVVVIVGFFVFYSRENVTVYVSTVNEWSEWLEDPMPPPYWLSNALKVGDKAFHTSGGELAEIIGIENTDWGGQRRFSRLNLKVKALYNVRSKVYLLKEQPLIVGGTLTLNFKGVQYQGVITYIGTTPEFPESKLSKARVEVFIPEVYPWLAETYNKDYVVKDTNGLKIFRIISSRIIPAERSIVTDDGRILRRSDPYYKDVYFIAEAQVRCQEGTCYYNDTFPLRIGAHIRIHSTSSLVEEKAIIKNYEILD</sequence>
<comment type="caution">
    <text evidence="2">The sequence shown here is derived from an EMBL/GenBank/DDBJ whole genome shotgun (WGS) entry which is preliminary data.</text>
</comment>
<reference evidence="2 3" key="1">
    <citation type="journal article" date="2016" name="Nat. Commun.">
        <title>Thousands of microbial genomes shed light on interconnected biogeochemical processes in an aquifer system.</title>
        <authorList>
            <person name="Anantharaman K."/>
            <person name="Brown C.T."/>
            <person name="Hug L.A."/>
            <person name="Sharon I."/>
            <person name="Castelle C.J."/>
            <person name="Probst A.J."/>
            <person name="Thomas B.C."/>
            <person name="Singh A."/>
            <person name="Wilkins M.J."/>
            <person name="Karaoz U."/>
            <person name="Brodie E.L."/>
            <person name="Williams K.H."/>
            <person name="Hubbard S.S."/>
            <person name="Banfield J.F."/>
        </authorList>
    </citation>
    <scope>NUCLEOTIDE SEQUENCE [LARGE SCALE GENOMIC DNA]</scope>
</reference>
<keyword evidence="1" id="KW-1133">Transmembrane helix</keyword>
<proteinExistence type="predicted"/>
<dbReference type="STRING" id="1802485.A2V97_01230"/>